<dbReference type="InterPro" id="IPR014139">
    <property type="entry name" value="Peptidase_S26C_TraF"/>
</dbReference>
<feature type="domain" description="Peptidase S26" evidence="6">
    <location>
        <begin position="86"/>
        <end position="166"/>
    </location>
</feature>
<organism evidence="7 8">
    <name type="scientific">Nitrosospira multiformis</name>
    <dbReference type="NCBI Taxonomy" id="1231"/>
    <lineage>
        <taxon>Bacteria</taxon>
        <taxon>Pseudomonadati</taxon>
        <taxon>Pseudomonadota</taxon>
        <taxon>Betaproteobacteria</taxon>
        <taxon>Nitrosomonadales</taxon>
        <taxon>Nitrosomonadaceae</taxon>
        <taxon>Nitrosospira</taxon>
    </lineage>
</organism>
<comment type="similarity">
    <text evidence="2">Belongs to the peptidase S26C family.</text>
</comment>
<name>A0A1H8NN89_9PROT</name>
<dbReference type="Proteomes" id="UP000183898">
    <property type="component" value="Unassembled WGS sequence"/>
</dbReference>
<gene>
    <name evidence="7" type="ORF">SAMN05216404_11713</name>
</gene>
<evidence type="ECO:0000256" key="4">
    <source>
        <dbReference type="ARBA" id="ARBA00022764"/>
    </source>
</evidence>
<evidence type="ECO:0000313" key="7">
    <source>
        <dbReference type="EMBL" id="SEO30848.1"/>
    </source>
</evidence>
<keyword evidence="5" id="KW-0184">Conjugation</keyword>
<sequence>MAFSWDYARSDRGGTRFPDCVPSLLCRRSAGQYDQEHSCRDLPADGCAGEEGRVCNFLSAADALFDEARERGYISAGFCPGNYGYMMKRVLAMAGDVVTSTDAGMSVNGEVLQVSTPLTKDKAGRIMPRYSTDSYTLKESELLLMSDVSGTSFDGRYFGPVDAGQVREVIKPLVTF</sequence>
<dbReference type="AlphaFoldDB" id="A0A1H8NN89"/>
<evidence type="ECO:0000313" key="8">
    <source>
        <dbReference type="Proteomes" id="UP000183898"/>
    </source>
</evidence>
<evidence type="ECO:0000256" key="1">
    <source>
        <dbReference type="ARBA" id="ARBA00004418"/>
    </source>
</evidence>
<dbReference type="Pfam" id="PF10502">
    <property type="entry name" value="Peptidase_S26"/>
    <property type="match status" value="1"/>
</dbReference>
<evidence type="ECO:0000256" key="2">
    <source>
        <dbReference type="ARBA" id="ARBA00005849"/>
    </source>
</evidence>
<dbReference type="SUPFAM" id="SSF51306">
    <property type="entry name" value="LexA/Signal peptidase"/>
    <property type="match status" value="1"/>
</dbReference>
<dbReference type="InterPro" id="IPR036286">
    <property type="entry name" value="LexA/Signal_pep-like_sf"/>
</dbReference>
<dbReference type="EMBL" id="FOCT01000017">
    <property type="protein sequence ID" value="SEO30848.1"/>
    <property type="molecule type" value="Genomic_DNA"/>
</dbReference>
<proteinExistence type="inferred from homology"/>
<dbReference type="Gene3D" id="2.10.109.10">
    <property type="entry name" value="Umud Fragment, subunit A"/>
    <property type="match status" value="1"/>
</dbReference>
<dbReference type="GO" id="GO:0006465">
    <property type="term" value="P:signal peptide processing"/>
    <property type="evidence" value="ECO:0007669"/>
    <property type="project" value="InterPro"/>
</dbReference>
<protein>
    <submittedName>
        <fullName evidence="7">Conjugative transfer signal peptidase TraF</fullName>
    </submittedName>
</protein>
<reference evidence="7 8" key="1">
    <citation type="submission" date="2016-10" db="EMBL/GenBank/DDBJ databases">
        <authorList>
            <person name="de Groot N.N."/>
        </authorList>
    </citation>
    <scope>NUCLEOTIDE SEQUENCE [LARGE SCALE GENOMIC DNA]</scope>
    <source>
        <strain evidence="7 8">Nl18</strain>
    </source>
</reference>
<keyword evidence="4" id="KW-0574">Periplasm</keyword>
<evidence type="ECO:0000259" key="6">
    <source>
        <dbReference type="Pfam" id="PF10502"/>
    </source>
</evidence>
<accession>A0A1H8NN89</accession>
<dbReference type="NCBIfam" id="TIGR02771">
    <property type="entry name" value="TraF_Ti"/>
    <property type="match status" value="1"/>
</dbReference>
<dbReference type="GO" id="GO:0004252">
    <property type="term" value="F:serine-type endopeptidase activity"/>
    <property type="evidence" value="ECO:0007669"/>
    <property type="project" value="InterPro"/>
</dbReference>
<dbReference type="RefSeq" id="WP_254772773.1">
    <property type="nucleotide sequence ID" value="NZ_FOCT01000017.1"/>
</dbReference>
<keyword evidence="3" id="KW-0732">Signal</keyword>
<comment type="subcellular location">
    <subcellularLocation>
        <location evidence="1">Periplasm</location>
    </subcellularLocation>
</comment>
<dbReference type="InterPro" id="IPR019533">
    <property type="entry name" value="Peptidase_S26"/>
</dbReference>
<dbReference type="GO" id="GO:0042597">
    <property type="term" value="C:periplasmic space"/>
    <property type="evidence" value="ECO:0007669"/>
    <property type="project" value="UniProtKB-SubCell"/>
</dbReference>
<evidence type="ECO:0000256" key="5">
    <source>
        <dbReference type="ARBA" id="ARBA00022971"/>
    </source>
</evidence>
<dbReference type="NCBIfam" id="NF010459">
    <property type="entry name" value="PRK13884.1"/>
    <property type="match status" value="1"/>
</dbReference>
<evidence type="ECO:0000256" key="3">
    <source>
        <dbReference type="ARBA" id="ARBA00022729"/>
    </source>
</evidence>